<keyword evidence="7" id="KW-1185">Reference proteome</keyword>
<evidence type="ECO:0000256" key="1">
    <source>
        <dbReference type="ARBA" id="ARBA00004418"/>
    </source>
</evidence>
<dbReference type="Proteomes" id="UP001595721">
    <property type="component" value="Unassembled WGS sequence"/>
</dbReference>
<dbReference type="RefSeq" id="WP_377746477.1">
    <property type="nucleotide sequence ID" value="NZ_JBHRXJ010000022.1"/>
</dbReference>
<protein>
    <submittedName>
        <fullName evidence="6">ABC transporter substrate-binding protein</fullName>
    </submittedName>
</protein>
<keyword evidence="3" id="KW-0813">Transport</keyword>
<organism evidence="6 7">
    <name type="scientific">Paracoccus mangrovi</name>
    <dbReference type="NCBI Taxonomy" id="1715645"/>
    <lineage>
        <taxon>Bacteria</taxon>
        <taxon>Pseudomonadati</taxon>
        <taxon>Pseudomonadota</taxon>
        <taxon>Alphaproteobacteria</taxon>
        <taxon>Rhodobacterales</taxon>
        <taxon>Paracoccaceae</taxon>
        <taxon>Paracoccus</taxon>
    </lineage>
</organism>
<accession>A0ABV7RA07</accession>
<evidence type="ECO:0000313" key="7">
    <source>
        <dbReference type="Proteomes" id="UP001595721"/>
    </source>
</evidence>
<dbReference type="EMBL" id="JBHRXJ010000022">
    <property type="protein sequence ID" value="MFC3530264.1"/>
    <property type="molecule type" value="Genomic_DNA"/>
</dbReference>
<name>A0ABV7RA07_9RHOB</name>
<gene>
    <name evidence="6" type="ORF">ACFOMH_19005</name>
</gene>
<reference evidence="7" key="1">
    <citation type="journal article" date="2019" name="Int. J. Syst. Evol. Microbiol.">
        <title>The Global Catalogue of Microorganisms (GCM) 10K type strain sequencing project: providing services to taxonomists for standard genome sequencing and annotation.</title>
        <authorList>
            <consortium name="The Broad Institute Genomics Platform"/>
            <consortium name="The Broad Institute Genome Sequencing Center for Infectious Disease"/>
            <person name="Wu L."/>
            <person name="Ma J."/>
        </authorList>
    </citation>
    <scope>NUCLEOTIDE SEQUENCE [LARGE SCALE GENOMIC DNA]</scope>
    <source>
        <strain evidence="7">KCTC 42899</strain>
    </source>
</reference>
<comment type="similarity">
    <text evidence="2">Belongs to the bacterial solute-binding protein 1 family.</text>
</comment>
<comment type="subcellular location">
    <subcellularLocation>
        <location evidence="1">Periplasm</location>
    </subcellularLocation>
</comment>
<proteinExistence type="inferred from homology"/>
<dbReference type="PANTHER" id="PTHR30006:SF3">
    <property type="entry name" value="THIAMINE-BINDING PERIPLASMIC PROTEIN"/>
    <property type="match status" value="1"/>
</dbReference>
<evidence type="ECO:0000313" key="6">
    <source>
        <dbReference type="EMBL" id="MFC3530264.1"/>
    </source>
</evidence>
<comment type="caution">
    <text evidence="6">The sequence shown here is derived from an EMBL/GenBank/DDBJ whole genome shotgun (WGS) entry which is preliminary data.</text>
</comment>
<dbReference type="CDD" id="cd13589">
    <property type="entry name" value="PBP2_polyamine_RpCGA009"/>
    <property type="match status" value="1"/>
</dbReference>
<keyword evidence="5" id="KW-0574">Periplasm</keyword>
<dbReference type="Pfam" id="PF13416">
    <property type="entry name" value="SBP_bac_8"/>
    <property type="match status" value="1"/>
</dbReference>
<evidence type="ECO:0000256" key="2">
    <source>
        <dbReference type="ARBA" id="ARBA00008520"/>
    </source>
</evidence>
<evidence type="ECO:0000256" key="4">
    <source>
        <dbReference type="ARBA" id="ARBA00022729"/>
    </source>
</evidence>
<evidence type="ECO:0000256" key="3">
    <source>
        <dbReference type="ARBA" id="ARBA00022448"/>
    </source>
</evidence>
<dbReference type="Gene3D" id="3.40.190.10">
    <property type="entry name" value="Periplasmic binding protein-like II"/>
    <property type="match status" value="2"/>
</dbReference>
<keyword evidence="4" id="KW-0732">Signal</keyword>
<dbReference type="SUPFAM" id="SSF53850">
    <property type="entry name" value="Periplasmic binding protein-like II"/>
    <property type="match status" value="1"/>
</dbReference>
<evidence type="ECO:0000256" key="5">
    <source>
        <dbReference type="ARBA" id="ARBA00022764"/>
    </source>
</evidence>
<sequence>MWDDKAYCAPFTADTGVVVKQDTTGPTEGAIAAQVKSGKPAWDVVDTDPFSAQALGRQGMIEPIDYTIVDKSKMREGFSWEYGASSFFYSYIIAYDAAKFGDDPPKGMADFFDLEKYPGKRGMYKWGAGMWEALLIADGVKPEELYPLDIERAHKKLAAFKENVASFWGGGAEFQSLLLNGDASMVLIWSTRSRILEEDSGGDIKTTWAQGFLAPGAFAVVKGNPAGPKLAMEFIASAQDPERQLVMFKEFGHGPANPATDALLPPELKAYNPVDPENAAQQIALDMAWYDEHYSAALDAYLKVISA</sequence>
<dbReference type="InterPro" id="IPR006059">
    <property type="entry name" value="SBP"/>
</dbReference>
<dbReference type="PANTHER" id="PTHR30006">
    <property type="entry name" value="THIAMINE-BINDING PERIPLASMIC PROTEIN-RELATED"/>
    <property type="match status" value="1"/>
</dbReference>